<dbReference type="PANTHER" id="PTHR31157:SF1">
    <property type="entry name" value="SCP DOMAIN-CONTAINING PROTEIN"/>
    <property type="match status" value="1"/>
</dbReference>
<dbReference type="InterPro" id="IPR035940">
    <property type="entry name" value="CAP_sf"/>
</dbReference>
<feature type="compositionally biased region" description="Low complexity" evidence="1">
    <location>
        <begin position="99"/>
        <end position="114"/>
    </location>
</feature>
<dbReference type="EMBL" id="JAINVZ010000044">
    <property type="protein sequence ID" value="MBY8889378.1"/>
    <property type="molecule type" value="Genomic_DNA"/>
</dbReference>
<organism evidence="3 4">
    <name type="scientific">Streptantibioticus parmotrematis</name>
    <dbReference type="NCBI Taxonomy" id="2873249"/>
    <lineage>
        <taxon>Bacteria</taxon>
        <taxon>Bacillati</taxon>
        <taxon>Actinomycetota</taxon>
        <taxon>Actinomycetes</taxon>
        <taxon>Kitasatosporales</taxon>
        <taxon>Streptomycetaceae</taxon>
        <taxon>Streptantibioticus</taxon>
    </lineage>
</organism>
<dbReference type="CDD" id="cd05379">
    <property type="entry name" value="CAP_bacterial"/>
    <property type="match status" value="1"/>
</dbReference>
<dbReference type="SUPFAM" id="SSF55797">
    <property type="entry name" value="PR-1-like"/>
    <property type="match status" value="1"/>
</dbReference>
<dbReference type="RefSeq" id="WP_222982645.1">
    <property type="nucleotide sequence ID" value="NZ_JAINVZ010000044.1"/>
</dbReference>
<feature type="compositionally biased region" description="Gly residues" evidence="1">
    <location>
        <begin position="120"/>
        <end position="130"/>
    </location>
</feature>
<gene>
    <name evidence="3" type="ORF">K7472_31725</name>
</gene>
<dbReference type="InterPro" id="IPR014044">
    <property type="entry name" value="CAP_dom"/>
</dbReference>
<dbReference type="Gene3D" id="3.40.33.10">
    <property type="entry name" value="CAP"/>
    <property type="match status" value="1"/>
</dbReference>
<evidence type="ECO:0000259" key="2">
    <source>
        <dbReference type="Pfam" id="PF00188"/>
    </source>
</evidence>
<dbReference type="PANTHER" id="PTHR31157">
    <property type="entry name" value="SCP DOMAIN-CONTAINING PROTEIN"/>
    <property type="match status" value="1"/>
</dbReference>
<feature type="region of interest" description="Disordered" evidence="1">
    <location>
        <begin position="50"/>
        <end position="132"/>
    </location>
</feature>
<comment type="caution">
    <text evidence="3">The sequence shown here is derived from an EMBL/GenBank/DDBJ whole genome shotgun (WGS) entry which is preliminary data.</text>
</comment>
<accession>A0ABS7R1N1</accession>
<feature type="compositionally biased region" description="Basic residues" evidence="1">
    <location>
        <begin position="15"/>
        <end position="24"/>
    </location>
</feature>
<feature type="region of interest" description="Disordered" evidence="1">
    <location>
        <begin position="1"/>
        <end position="24"/>
    </location>
</feature>
<evidence type="ECO:0000256" key="1">
    <source>
        <dbReference type="SAM" id="MobiDB-lite"/>
    </source>
</evidence>
<protein>
    <submittedName>
        <fullName evidence="3">CAP domain-containing protein</fullName>
    </submittedName>
</protein>
<feature type="compositionally biased region" description="Low complexity" evidence="1">
    <location>
        <begin position="83"/>
        <end position="92"/>
    </location>
</feature>
<name>A0ABS7R1N1_9ACTN</name>
<proteinExistence type="predicted"/>
<evidence type="ECO:0000313" key="3">
    <source>
        <dbReference type="EMBL" id="MBY8889378.1"/>
    </source>
</evidence>
<dbReference type="Pfam" id="PF00188">
    <property type="entry name" value="CAP"/>
    <property type="match status" value="1"/>
</dbReference>
<dbReference type="Proteomes" id="UP001198565">
    <property type="component" value="Unassembled WGS sequence"/>
</dbReference>
<sequence>MTSDPRVGSPTGQPARHRARRPRRTRIVLAGAAAVAALGGGTAFACMGGSSGGHPAAAHRPDPAVHLIPASSAPSAPPAQISATRRPTAHPAPTHHRPTPTAAPTHTPTTRPAPVNSPTTGGGSGSGGTGATANGEAVQQVLALINKARAAQGLAPYTLLSGLSRAAAAHNQVMADGCGLSHQCPGEPPFYERDRAQGVPSGAGGENIGEGGPMDDTQQAIASMAVNLTQGMLNEQPPDDGHRRNILSSTYTHIGIAVLRDSSGTVWMTQDFSQ</sequence>
<reference evidence="3 4" key="1">
    <citation type="submission" date="2021-08" db="EMBL/GenBank/DDBJ databases">
        <title>Streptomyces sp. PTM05 isolated from lichen.</title>
        <authorList>
            <person name="Somphong A."/>
            <person name="Phongsopitanun W."/>
            <person name="Tanasupawat S."/>
        </authorList>
    </citation>
    <scope>NUCLEOTIDE SEQUENCE [LARGE SCALE GENOMIC DNA]</scope>
    <source>
        <strain evidence="3 4">Ptm05</strain>
    </source>
</reference>
<evidence type="ECO:0000313" key="4">
    <source>
        <dbReference type="Proteomes" id="UP001198565"/>
    </source>
</evidence>
<keyword evidence="4" id="KW-1185">Reference proteome</keyword>
<feature type="domain" description="SCP" evidence="2">
    <location>
        <begin position="142"/>
        <end position="272"/>
    </location>
</feature>